<comment type="caution">
    <text evidence="2">The sequence shown here is derived from an EMBL/GenBank/DDBJ whole genome shotgun (WGS) entry which is preliminary data.</text>
</comment>
<evidence type="ECO:0000313" key="3">
    <source>
        <dbReference type="Proteomes" id="UP000241769"/>
    </source>
</evidence>
<keyword evidence="1" id="KW-1133">Transmembrane helix</keyword>
<organism evidence="2 3">
    <name type="scientific">Planoprotostelium fungivorum</name>
    <dbReference type="NCBI Taxonomy" id="1890364"/>
    <lineage>
        <taxon>Eukaryota</taxon>
        <taxon>Amoebozoa</taxon>
        <taxon>Evosea</taxon>
        <taxon>Variosea</taxon>
        <taxon>Cavosteliida</taxon>
        <taxon>Cavosteliaceae</taxon>
        <taxon>Planoprotostelium</taxon>
    </lineage>
</organism>
<keyword evidence="1" id="KW-0472">Membrane</keyword>
<keyword evidence="1" id="KW-0812">Transmembrane</keyword>
<protein>
    <submittedName>
        <fullName evidence="2">Uncharacterized protein</fullName>
    </submittedName>
</protein>
<dbReference type="Proteomes" id="UP000241769">
    <property type="component" value="Unassembled WGS sequence"/>
</dbReference>
<reference evidence="2 3" key="1">
    <citation type="journal article" date="2018" name="Genome Biol. Evol.">
        <title>Multiple Roots of Fruiting Body Formation in Amoebozoa.</title>
        <authorList>
            <person name="Hillmann F."/>
            <person name="Forbes G."/>
            <person name="Novohradska S."/>
            <person name="Ferling I."/>
            <person name="Riege K."/>
            <person name="Groth M."/>
            <person name="Westermann M."/>
            <person name="Marz M."/>
            <person name="Spaller T."/>
            <person name="Winckler T."/>
            <person name="Schaap P."/>
            <person name="Glockner G."/>
        </authorList>
    </citation>
    <scope>NUCLEOTIDE SEQUENCE [LARGE SCALE GENOMIC DNA]</scope>
    <source>
        <strain evidence="2 3">Jena</strain>
    </source>
</reference>
<keyword evidence="3" id="KW-1185">Reference proteome</keyword>
<evidence type="ECO:0000256" key="1">
    <source>
        <dbReference type="SAM" id="Phobius"/>
    </source>
</evidence>
<evidence type="ECO:0000313" key="2">
    <source>
        <dbReference type="EMBL" id="PRP83058.1"/>
    </source>
</evidence>
<accession>A0A2P6NGH4</accession>
<gene>
    <name evidence="2" type="ORF">PROFUN_09654</name>
</gene>
<name>A0A2P6NGH4_9EUKA</name>
<dbReference type="EMBL" id="MDYQ01000090">
    <property type="protein sequence ID" value="PRP83058.1"/>
    <property type="molecule type" value="Genomic_DNA"/>
</dbReference>
<sequence>MDVLAQAHYQELVAFLPTLDVFILLYFNLDNGVCLLWITAQVADRAGAALWSLRLAHLLAVLEEEDVRIVF</sequence>
<proteinExistence type="predicted"/>
<dbReference type="AlphaFoldDB" id="A0A2P6NGH4"/>
<feature type="transmembrane region" description="Helical" evidence="1">
    <location>
        <begin position="12"/>
        <end position="29"/>
    </location>
</feature>
<dbReference type="InParanoid" id="A0A2P6NGH4"/>